<accession>A0A6L2LKB7</accession>
<dbReference type="AlphaFoldDB" id="A0A6L2LKB7"/>
<dbReference type="GO" id="GO:0016301">
    <property type="term" value="F:kinase activity"/>
    <property type="evidence" value="ECO:0007669"/>
    <property type="project" value="UniProtKB-KW"/>
</dbReference>
<name>A0A6L2LKB7_TANCI</name>
<evidence type="ECO:0000313" key="1">
    <source>
        <dbReference type="EMBL" id="GEU60704.1"/>
    </source>
</evidence>
<keyword evidence="1" id="KW-0418">Kinase</keyword>
<proteinExistence type="predicted"/>
<gene>
    <name evidence="1" type="ORF">Tci_032682</name>
</gene>
<protein>
    <submittedName>
        <fullName evidence="1">Xylulose kinase-1</fullName>
    </submittedName>
</protein>
<keyword evidence="1" id="KW-0808">Transferase</keyword>
<comment type="caution">
    <text evidence="1">The sequence shown here is derived from an EMBL/GenBank/DDBJ whole genome shotgun (WGS) entry which is preliminary data.</text>
</comment>
<reference evidence="1" key="1">
    <citation type="journal article" date="2019" name="Sci. Rep.">
        <title>Draft genome of Tanacetum cinerariifolium, the natural source of mosquito coil.</title>
        <authorList>
            <person name="Yamashiro T."/>
            <person name="Shiraishi A."/>
            <person name="Satake H."/>
            <person name="Nakayama K."/>
        </authorList>
    </citation>
    <scope>NUCLEOTIDE SEQUENCE</scope>
</reference>
<sequence>MAYLEFWDMHNMVPYLLKTEGSEDFHQIIDFLTTSHIKYALTENPTIYTSLIQQFWQTAAANTLSTEEVQITATINGKVKLVYEASIRRRIKLDDSDGISTLPNTEIFEQLALMGGNIDKSPFLPYDSLLPRVNILGSNEGSMTLNELTVLCTKLSQKVDSLEAYLKHTKEIYGAAYTKLIMKVKRLEKTVKSSQVRRGAKIVVSDDEELQDPSKQRRKVAKVHTYARRRRAISIASGGISTDEELVSTAGASMPISTAGMVDKGKAIMQEFEPEQTTTKLQQRQERAGYEAAKKKNLNMKVLKGKRLEKAQNQEKKEDDKLTQEDLQQMMMMIFADMLKKFDRDDLIKLWDLVKEMFSTTEPTNDKEKELWFELKSAQDIATSTAREVVSTARVKVSTAKYVDEQYSMNSNAMNGIFLGKINDVR</sequence>
<dbReference type="EMBL" id="BKCJ010004380">
    <property type="protein sequence ID" value="GEU60704.1"/>
    <property type="molecule type" value="Genomic_DNA"/>
</dbReference>
<organism evidence="1">
    <name type="scientific">Tanacetum cinerariifolium</name>
    <name type="common">Dalmatian daisy</name>
    <name type="synonym">Chrysanthemum cinerariifolium</name>
    <dbReference type="NCBI Taxonomy" id="118510"/>
    <lineage>
        <taxon>Eukaryota</taxon>
        <taxon>Viridiplantae</taxon>
        <taxon>Streptophyta</taxon>
        <taxon>Embryophyta</taxon>
        <taxon>Tracheophyta</taxon>
        <taxon>Spermatophyta</taxon>
        <taxon>Magnoliopsida</taxon>
        <taxon>eudicotyledons</taxon>
        <taxon>Gunneridae</taxon>
        <taxon>Pentapetalae</taxon>
        <taxon>asterids</taxon>
        <taxon>campanulids</taxon>
        <taxon>Asterales</taxon>
        <taxon>Asteraceae</taxon>
        <taxon>Asteroideae</taxon>
        <taxon>Anthemideae</taxon>
        <taxon>Anthemidinae</taxon>
        <taxon>Tanacetum</taxon>
    </lineage>
</organism>